<evidence type="ECO:0000259" key="2">
    <source>
        <dbReference type="Pfam" id="PF13472"/>
    </source>
</evidence>
<dbReference type="AlphaFoldDB" id="A0A1I3RPN5"/>
<evidence type="ECO:0000256" key="1">
    <source>
        <dbReference type="SAM" id="SignalP"/>
    </source>
</evidence>
<dbReference type="RefSeq" id="WP_092056071.1">
    <property type="nucleotide sequence ID" value="NZ_FOQD01000021.1"/>
</dbReference>
<keyword evidence="4" id="KW-1185">Reference proteome</keyword>
<name>A0A1I3RPN5_9PLAN</name>
<evidence type="ECO:0000313" key="3">
    <source>
        <dbReference type="EMBL" id="SFJ47217.1"/>
    </source>
</evidence>
<keyword evidence="1" id="KW-0732">Signal</keyword>
<dbReference type="InterPro" id="IPR036514">
    <property type="entry name" value="SGNH_hydro_sf"/>
</dbReference>
<gene>
    <name evidence="3" type="ORF">SAMN05421753_12148</name>
</gene>
<dbReference type="GO" id="GO:0016788">
    <property type="term" value="F:hydrolase activity, acting on ester bonds"/>
    <property type="evidence" value="ECO:0007669"/>
    <property type="project" value="UniProtKB-ARBA"/>
</dbReference>
<dbReference type="EMBL" id="FOQD01000021">
    <property type="protein sequence ID" value="SFJ47217.1"/>
    <property type="molecule type" value="Genomic_DNA"/>
</dbReference>
<evidence type="ECO:0000313" key="4">
    <source>
        <dbReference type="Proteomes" id="UP000199518"/>
    </source>
</evidence>
<dbReference type="OrthoDB" id="232234at2"/>
<reference evidence="4" key="1">
    <citation type="submission" date="2016-10" db="EMBL/GenBank/DDBJ databases">
        <authorList>
            <person name="Varghese N."/>
            <person name="Submissions S."/>
        </authorList>
    </citation>
    <scope>NUCLEOTIDE SEQUENCE [LARGE SCALE GENOMIC DNA]</scope>
    <source>
        <strain evidence="4">DSM 26348</strain>
    </source>
</reference>
<dbReference type="Proteomes" id="UP000199518">
    <property type="component" value="Unassembled WGS sequence"/>
</dbReference>
<dbReference type="Gene3D" id="3.40.50.1110">
    <property type="entry name" value="SGNH hydrolase"/>
    <property type="match status" value="1"/>
</dbReference>
<accession>A0A1I3RPN5</accession>
<dbReference type="SUPFAM" id="SSF52266">
    <property type="entry name" value="SGNH hydrolase"/>
    <property type="match status" value="1"/>
</dbReference>
<dbReference type="Pfam" id="PF13472">
    <property type="entry name" value="Lipase_GDSL_2"/>
    <property type="match status" value="1"/>
</dbReference>
<organism evidence="3 4">
    <name type="scientific">Planctomicrobium piriforme</name>
    <dbReference type="NCBI Taxonomy" id="1576369"/>
    <lineage>
        <taxon>Bacteria</taxon>
        <taxon>Pseudomonadati</taxon>
        <taxon>Planctomycetota</taxon>
        <taxon>Planctomycetia</taxon>
        <taxon>Planctomycetales</taxon>
        <taxon>Planctomycetaceae</taxon>
        <taxon>Planctomicrobium</taxon>
    </lineage>
</organism>
<feature type="domain" description="SGNH hydrolase-type esterase" evidence="2">
    <location>
        <begin position="251"/>
        <end position="433"/>
    </location>
</feature>
<dbReference type="CDD" id="cd00229">
    <property type="entry name" value="SGNH_hydrolase"/>
    <property type="match status" value="1"/>
</dbReference>
<dbReference type="InterPro" id="IPR013830">
    <property type="entry name" value="SGNH_hydro"/>
</dbReference>
<protein>
    <submittedName>
        <fullName evidence="3">Lysophospholipase L1</fullName>
    </submittedName>
</protein>
<sequence>MRISFAWTLGLSLLCLNVVAAAPPAELTITGDWSVKVIVPAHDGQPEKSAEIQIDPPQIVTVTAEKYTNLPVFNPAAPGYARGAHLKGVEAQEVTTPHLLDPESLVVRTGQKDTDELLVRGKDYESDLSWGNLGRLEGGKIDPKQPVYASYKHNQLRLDTIVLTPAGDIKYRPGQPAAGSPQAPELASGERRLANIWLPGKVAKLTDDNLFPILETKYPAPPASTPSIAEQRIPKTMAKLRSGEPVKILAWGDSVTDGRYLPEYAQNRWQARFVDQLKERFPQAKIELVTEAWGGRNTATYLAVPPGEPHNYAETVLAVKPDLIVSEFVNDAGLKPADVETRYSKFLADFQGMGSEWIILTPHYVRPDWMGLTKEKGIDQDPRPYVTGLREFSEKHNVALADASLRYGRLWRQGLPYSTLMSNSINHPDPTGMLIFVDALMELFPER</sequence>
<proteinExistence type="predicted"/>
<feature type="signal peptide" evidence="1">
    <location>
        <begin position="1"/>
        <end position="20"/>
    </location>
</feature>
<feature type="chain" id="PRO_5011618509" evidence="1">
    <location>
        <begin position="21"/>
        <end position="447"/>
    </location>
</feature>